<dbReference type="InterPro" id="IPR002347">
    <property type="entry name" value="SDR_fam"/>
</dbReference>
<keyword evidence="2" id="KW-0560">Oxidoreductase</keyword>
<dbReference type="PANTHER" id="PTHR42760">
    <property type="entry name" value="SHORT-CHAIN DEHYDROGENASES/REDUCTASES FAMILY MEMBER"/>
    <property type="match status" value="1"/>
</dbReference>
<dbReference type="Pfam" id="PF13561">
    <property type="entry name" value="adh_short_C2"/>
    <property type="match status" value="1"/>
</dbReference>
<sequence length="253" mass="25942">MLDSFRLDGRVAVVTGTSKGIGRGAALALAEAGADIALIDRGDASGTAEAIRALGRRVVLIRRDFAAASADELHSAIDEAVDGLGRIDVLVNNAGTIKRAPAAEHSAGDWDEVLRVNLDSVFHLTQAAGRRMIAQGSGRIISVASMLSFQGGITVPGYTASKHAVAGLTKAFANEWAASGVTVNAIAPGYLATDNTAALRADAARDAAILARVPAGRWGLPADLQGAFVFLASDASAYVTGTVLPVDGGWLVR</sequence>
<organism evidence="3 4">
    <name type="scientific">Rathayibacter caricis DSM 15933</name>
    <dbReference type="NCBI Taxonomy" id="1328867"/>
    <lineage>
        <taxon>Bacteria</taxon>
        <taxon>Bacillati</taxon>
        <taxon>Actinomycetota</taxon>
        <taxon>Actinomycetes</taxon>
        <taxon>Micrococcales</taxon>
        <taxon>Microbacteriaceae</taxon>
        <taxon>Rathayibacter</taxon>
    </lineage>
</organism>
<dbReference type="Gene3D" id="3.40.50.720">
    <property type="entry name" value="NAD(P)-binding Rossmann-like Domain"/>
    <property type="match status" value="1"/>
</dbReference>
<dbReference type="AlphaFoldDB" id="A0A2T4UYH3"/>
<proteinExistence type="inferred from homology"/>
<dbReference type="EMBL" id="PZPL01000001">
    <property type="protein sequence ID" value="PTL74576.1"/>
    <property type="molecule type" value="Genomic_DNA"/>
</dbReference>
<name>A0A2T4UYH3_9MICO</name>
<dbReference type="InterPro" id="IPR011286">
    <property type="entry name" value="2-deoxy-D-gluc_3_DH"/>
</dbReference>
<dbReference type="PROSITE" id="PS00061">
    <property type="entry name" value="ADH_SHORT"/>
    <property type="match status" value="1"/>
</dbReference>
<gene>
    <name evidence="3" type="primary">kduD</name>
    <name evidence="3" type="ORF">C1I63_02665</name>
</gene>
<protein>
    <submittedName>
        <fullName evidence="3">2-deoxy-D-gluconate 3-dehydrogenase</fullName>
    </submittedName>
</protein>
<evidence type="ECO:0000313" key="3">
    <source>
        <dbReference type="EMBL" id="PTL74576.1"/>
    </source>
</evidence>
<evidence type="ECO:0000256" key="1">
    <source>
        <dbReference type="ARBA" id="ARBA00006484"/>
    </source>
</evidence>
<reference evidence="3 4" key="1">
    <citation type="submission" date="2018-03" db="EMBL/GenBank/DDBJ databases">
        <title>Bacteriophage NCPPB3778 and a type I-E CRISPR drive the evolution of the US Biological Select Agent, Rathayibacter toxicus.</title>
        <authorList>
            <person name="Davis E.W.II."/>
            <person name="Tabima J.F."/>
            <person name="Weisberg A.J."/>
            <person name="Dantas Lopes L."/>
            <person name="Wiseman M.S."/>
            <person name="Wiseman M.S."/>
            <person name="Pupko T."/>
            <person name="Belcher M.S."/>
            <person name="Sechler A.J."/>
            <person name="Tancos M.A."/>
            <person name="Schroeder B.K."/>
            <person name="Murray T.D."/>
            <person name="Luster D.G."/>
            <person name="Schneider W.L."/>
            <person name="Rogers E."/>
            <person name="Andreote F.D."/>
            <person name="Grunwald N.J."/>
            <person name="Putnam M.L."/>
            <person name="Chang J.H."/>
        </authorList>
    </citation>
    <scope>NUCLEOTIDE SEQUENCE [LARGE SCALE GENOMIC DNA]</scope>
    <source>
        <strain evidence="3 4">DSM 15933</strain>
    </source>
</reference>
<comment type="similarity">
    <text evidence="1">Belongs to the short-chain dehydrogenases/reductases (SDR) family.</text>
</comment>
<dbReference type="InterPro" id="IPR036291">
    <property type="entry name" value="NAD(P)-bd_dom_sf"/>
</dbReference>
<keyword evidence="4" id="KW-1185">Reference proteome</keyword>
<dbReference type="GO" id="GO:0008678">
    <property type="term" value="F:2-deoxy-D-gluconate 3-dehydrogenase activity"/>
    <property type="evidence" value="ECO:0007669"/>
    <property type="project" value="InterPro"/>
</dbReference>
<dbReference type="Proteomes" id="UP000241085">
    <property type="component" value="Unassembled WGS sequence"/>
</dbReference>
<dbReference type="NCBIfam" id="TIGR01832">
    <property type="entry name" value="kduD"/>
    <property type="match status" value="1"/>
</dbReference>
<dbReference type="SUPFAM" id="SSF51735">
    <property type="entry name" value="NAD(P)-binding Rossmann-fold domains"/>
    <property type="match status" value="1"/>
</dbReference>
<accession>A0A2T4UYH3</accession>
<comment type="caution">
    <text evidence="3">The sequence shown here is derived from an EMBL/GenBank/DDBJ whole genome shotgun (WGS) entry which is preliminary data.</text>
</comment>
<dbReference type="PANTHER" id="PTHR42760:SF5">
    <property type="entry name" value="2-DEHYDRO-3-DEOXY-D-GLUCONATE 5-DEHYDROGENASE"/>
    <property type="match status" value="1"/>
</dbReference>
<dbReference type="PRINTS" id="PR00080">
    <property type="entry name" value="SDRFAMILY"/>
</dbReference>
<dbReference type="InterPro" id="IPR020904">
    <property type="entry name" value="Sc_DH/Rdtase_CS"/>
</dbReference>
<evidence type="ECO:0000313" key="4">
    <source>
        <dbReference type="Proteomes" id="UP000241085"/>
    </source>
</evidence>
<dbReference type="PRINTS" id="PR00081">
    <property type="entry name" value="GDHRDH"/>
</dbReference>
<dbReference type="GO" id="GO:0051287">
    <property type="term" value="F:NAD binding"/>
    <property type="evidence" value="ECO:0007669"/>
    <property type="project" value="InterPro"/>
</dbReference>
<dbReference type="FunFam" id="3.40.50.720:FF:000084">
    <property type="entry name" value="Short-chain dehydrogenase reductase"/>
    <property type="match status" value="1"/>
</dbReference>
<evidence type="ECO:0000256" key="2">
    <source>
        <dbReference type="ARBA" id="ARBA00023002"/>
    </source>
</evidence>